<name>A0A9W9TAM6_9EURO</name>
<protein>
    <submittedName>
        <fullName evidence="2">Antigenic thaumatin domain-containing protein</fullName>
    </submittedName>
</protein>
<evidence type="ECO:0000256" key="1">
    <source>
        <dbReference type="SAM" id="SignalP"/>
    </source>
</evidence>
<evidence type="ECO:0000313" key="4">
    <source>
        <dbReference type="Proteomes" id="UP001150904"/>
    </source>
</evidence>
<dbReference type="Pfam" id="PF04681">
    <property type="entry name" value="Bys1"/>
    <property type="match status" value="1"/>
</dbReference>
<dbReference type="AlphaFoldDB" id="A0A9W9TAM6"/>
<dbReference type="GeneID" id="83176296"/>
<feature type="signal peptide" evidence="1">
    <location>
        <begin position="1"/>
        <end position="24"/>
    </location>
</feature>
<dbReference type="InterPro" id="IPR006771">
    <property type="entry name" value="CetA-like"/>
</dbReference>
<feature type="chain" id="PRO_5041197664" evidence="1">
    <location>
        <begin position="25"/>
        <end position="188"/>
    </location>
</feature>
<dbReference type="EMBL" id="JAPQKR010000005">
    <property type="protein sequence ID" value="KAJ5215526.1"/>
    <property type="molecule type" value="Genomic_DNA"/>
</dbReference>
<dbReference type="RefSeq" id="XP_058311339.1">
    <property type="nucleotide sequence ID" value="XM_058448995.1"/>
</dbReference>
<sequence>MHLERAVRRTLGVLIWCVPLACLAEQRGNIVLYNNCRFPLYVEGVAGVTYLDTELKPTESLSHPFRLTVDGVGSSLKVSTRWRSPQITQIEYSACFGNESSTDCRPLNKIYYDLSKINDPSNTEYGVRIEPSYAECATINCPANVYRCDSTYYQPNDNYATKACDVGTDLKVVFCPYVALKRLRAGTS</sequence>
<proteinExistence type="predicted"/>
<reference evidence="2" key="2">
    <citation type="journal article" date="2023" name="IMA Fungus">
        <title>Comparative genomic study of the Penicillium genus elucidates a diverse pangenome and 15 lateral gene transfer events.</title>
        <authorList>
            <person name="Petersen C."/>
            <person name="Sorensen T."/>
            <person name="Nielsen M.R."/>
            <person name="Sondergaard T.E."/>
            <person name="Sorensen J.L."/>
            <person name="Fitzpatrick D.A."/>
            <person name="Frisvad J.C."/>
            <person name="Nielsen K.L."/>
        </authorList>
    </citation>
    <scope>NUCLEOTIDE SEQUENCE</scope>
    <source>
        <strain evidence="2">IBT 15544</strain>
    </source>
</reference>
<keyword evidence="1" id="KW-0732">Signal</keyword>
<dbReference type="OrthoDB" id="4320825at2759"/>
<evidence type="ECO:0000313" key="3">
    <source>
        <dbReference type="EMBL" id="KAJ5215557.1"/>
    </source>
</evidence>
<organism evidence="2 4">
    <name type="scientific">Penicillium cinerascens</name>
    <dbReference type="NCBI Taxonomy" id="70096"/>
    <lineage>
        <taxon>Eukaryota</taxon>
        <taxon>Fungi</taxon>
        <taxon>Dikarya</taxon>
        <taxon>Ascomycota</taxon>
        <taxon>Pezizomycotina</taxon>
        <taxon>Eurotiomycetes</taxon>
        <taxon>Eurotiomycetidae</taxon>
        <taxon>Eurotiales</taxon>
        <taxon>Aspergillaceae</taxon>
        <taxon>Penicillium</taxon>
    </lineage>
</organism>
<dbReference type="SUPFAM" id="SSF49870">
    <property type="entry name" value="Osmotin, thaumatin-like protein"/>
    <property type="match status" value="1"/>
</dbReference>
<dbReference type="PANTHER" id="PTHR36195">
    <property type="entry name" value="DOMAIN PROTEIN, PUTATIVE (AFU_ORTHOLOGUE AFUA_5G01990)-RELATED-RELATED"/>
    <property type="match status" value="1"/>
</dbReference>
<reference evidence="2" key="1">
    <citation type="submission" date="2022-12" db="EMBL/GenBank/DDBJ databases">
        <authorList>
            <person name="Petersen C."/>
        </authorList>
    </citation>
    <scope>NUCLEOTIDE SEQUENCE</scope>
    <source>
        <strain evidence="2">IBT 15544</strain>
    </source>
</reference>
<dbReference type="PANTHER" id="PTHR36195:SF6">
    <property type="entry name" value="SECRETED THAUMATIN-LIKE PROTEIN CALA"/>
    <property type="match status" value="1"/>
</dbReference>
<keyword evidence="4" id="KW-1185">Reference proteome</keyword>
<dbReference type="InterPro" id="IPR037176">
    <property type="entry name" value="Osmotin/thaumatin-like_sf"/>
</dbReference>
<gene>
    <name evidence="2" type="ORF">N7498_001933</name>
    <name evidence="3" type="ORF">N7498_001964</name>
</gene>
<accession>A0A9W9TAM6</accession>
<comment type="caution">
    <text evidence="2">The sequence shown here is derived from an EMBL/GenBank/DDBJ whole genome shotgun (WGS) entry which is preliminary data.</text>
</comment>
<evidence type="ECO:0000313" key="2">
    <source>
        <dbReference type="EMBL" id="KAJ5215526.1"/>
    </source>
</evidence>
<dbReference type="EMBL" id="JAPQKR010000005">
    <property type="protein sequence ID" value="KAJ5215557.1"/>
    <property type="molecule type" value="Genomic_DNA"/>
</dbReference>
<dbReference type="Proteomes" id="UP001150904">
    <property type="component" value="Unassembled WGS sequence"/>
</dbReference>